<organism evidence="3 4">
    <name type="scientific">Simiduia agarivorans (strain DSM 21679 / JCM 13881 / BCRC 17597 / SA1)</name>
    <dbReference type="NCBI Taxonomy" id="1117647"/>
    <lineage>
        <taxon>Bacteria</taxon>
        <taxon>Pseudomonadati</taxon>
        <taxon>Pseudomonadota</taxon>
        <taxon>Gammaproteobacteria</taxon>
        <taxon>Cellvibrionales</taxon>
        <taxon>Cellvibrionaceae</taxon>
        <taxon>Simiduia</taxon>
    </lineage>
</organism>
<name>K4KJC1_SIMAS</name>
<evidence type="ECO:0000313" key="3">
    <source>
        <dbReference type="EMBL" id="AFU98290.1"/>
    </source>
</evidence>
<dbReference type="GO" id="GO:0043916">
    <property type="term" value="F:DNA-7-methylguanine glycosylase activity"/>
    <property type="evidence" value="ECO:0007669"/>
    <property type="project" value="TreeGrafter"/>
</dbReference>
<evidence type="ECO:0000313" key="4">
    <source>
        <dbReference type="Proteomes" id="UP000000466"/>
    </source>
</evidence>
<dbReference type="OrthoDB" id="9811249at2"/>
<dbReference type="Proteomes" id="UP000000466">
    <property type="component" value="Chromosome"/>
</dbReference>
<keyword evidence="2" id="KW-0234">DNA repair</keyword>
<dbReference type="AlphaFoldDB" id="K4KJC1"/>
<dbReference type="eggNOG" id="COG0122">
    <property type="taxonomic scope" value="Bacteria"/>
</dbReference>
<dbReference type="HOGENOM" id="CLU_000445_72_5_6"/>
<protein>
    <submittedName>
        <fullName evidence="3">3-methyladenine DNA glycosylase</fullName>
    </submittedName>
</protein>
<dbReference type="PANTHER" id="PTHR43003">
    <property type="entry name" value="DNA-3-METHYLADENINE GLYCOSYLASE"/>
    <property type="match status" value="1"/>
</dbReference>
<dbReference type="GO" id="GO:0006285">
    <property type="term" value="P:base-excision repair, AP site formation"/>
    <property type="evidence" value="ECO:0007669"/>
    <property type="project" value="TreeGrafter"/>
</dbReference>
<accession>K4KJC1</accession>
<dbReference type="Gene3D" id="1.10.1670.40">
    <property type="match status" value="1"/>
</dbReference>
<dbReference type="PANTHER" id="PTHR43003:SF5">
    <property type="entry name" value="DNA-3-METHYLADENINE GLYCOSYLASE"/>
    <property type="match status" value="1"/>
</dbReference>
<dbReference type="SUPFAM" id="SSF48150">
    <property type="entry name" value="DNA-glycosylase"/>
    <property type="match status" value="1"/>
</dbReference>
<dbReference type="GO" id="GO:0008725">
    <property type="term" value="F:DNA-3-methyladenine glycosylase activity"/>
    <property type="evidence" value="ECO:0007669"/>
    <property type="project" value="TreeGrafter"/>
</dbReference>
<dbReference type="RefSeq" id="WP_015046463.1">
    <property type="nucleotide sequence ID" value="NC_018868.3"/>
</dbReference>
<dbReference type="EMBL" id="CP003746">
    <property type="protein sequence ID" value="AFU98290.1"/>
    <property type="molecule type" value="Genomic_DNA"/>
</dbReference>
<evidence type="ECO:0000256" key="1">
    <source>
        <dbReference type="ARBA" id="ARBA00022763"/>
    </source>
</evidence>
<dbReference type="KEGG" id="saga:M5M_05425"/>
<dbReference type="GO" id="GO:0032993">
    <property type="term" value="C:protein-DNA complex"/>
    <property type="evidence" value="ECO:0007669"/>
    <property type="project" value="TreeGrafter"/>
</dbReference>
<keyword evidence="4" id="KW-1185">Reference proteome</keyword>
<reference evidence="3 4" key="1">
    <citation type="journal article" date="2013" name="Genome Announc.">
        <title>Complete genome sequence of Simiduia agarivorans SA1(T), a marine bacterium able to degrade a variety of polysaccharides.</title>
        <authorList>
            <person name="Lin S.Y."/>
            <person name="Shieh W.Y."/>
            <person name="Chen J.S."/>
            <person name="Tang S.L."/>
        </authorList>
    </citation>
    <scope>NUCLEOTIDE SEQUENCE [LARGE SCALE GENOMIC DNA]</scope>
    <source>
        <strain evidence="4">DSM 21679 / JCM 13881 / BCRC 17597 / SA1</strain>
    </source>
</reference>
<gene>
    <name evidence="3" type="ordered locus">M5M_05425</name>
</gene>
<evidence type="ECO:0000256" key="2">
    <source>
        <dbReference type="ARBA" id="ARBA00023204"/>
    </source>
</evidence>
<dbReference type="GO" id="GO:0005737">
    <property type="term" value="C:cytoplasm"/>
    <property type="evidence" value="ECO:0007669"/>
    <property type="project" value="TreeGrafter"/>
</dbReference>
<keyword evidence="1" id="KW-0227">DNA damage</keyword>
<dbReference type="GO" id="GO:0006307">
    <property type="term" value="P:DNA alkylation repair"/>
    <property type="evidence" value="ECO:0007669"/>
    <property type="project" value="TreeGrafter"/>
</dbReference>
<dbReference type="STRING" id="1117647.M5M_05425"/>
<proteinExistence type="predicted"/>
<dbReference type="Gene3D" id="1.10.340.30">
    <property type="entry name" value="Hypothetical protein, domain 2"/>
    <property type="match status" value="1"/>
</dbReference>
<sequence>MSKPIHKHLLTASASLPHLHQLICHNGVLQLQKREPAELFEYLCQTVVGQQLSNKAAETIWLRITGFCEEKDKPLFQLLTPRYAEKIRSCGLSRAKLKAMMGLRDAIKQGQLNEDIHTCQDPQRIINAITGLWGFGTWSAEMAALFFFAQPDIWSEKDAALARGLSILSSREHCHEQVLLDAMRPYRSYFALHVWRGLDQGNLV</sequence>
<dbReference type="InterPro" id="IPR051912">
    <property type="entry name" value="Alkylbase_DNA_Glycosylase/TA"/>
</dbReference>
<dbReference type="GO" id="GO:0032131">
    <property type="term" value="F:alkylated DNA binding"/>
    <property type="evidence" value="ECO:0007669"/>
    <property type="project" value="TreeGrafter"/>
</dbReference>
<dbReference type="InterPro" id="IPR011257">
    <property type="entry name" value="DNA_glycosylase"/>
</dbReference>